<evidence type="ECO:0000313" key="7">
    <source>
        <dbReference type="Proteomes" id="UP000183299"/>
    </source>
</evidence>
<dbReference type="Gene3D" id="1.10.357.10">
    <property type="entry name" value="Tetracycline Repressor, domain 2"/>
    <property type="match status" value="1"/>
</dbReference>
<accession>A0A1I3RPJ1</accession>
<keyword evidence="7" id="KW-1185">Reference proteome</keyword>
<evidence type="ECO:0000256" key="2">
    <source>
        <dbReference type="ARBA" id="ARBA00023125"/>
    </source>
</evidence>
<name>A0A1I3RPJ1_9RHOB</name>
<feature type="DNA-binding region" description="H-T-H motif" evidence="4">
    <location>
        <begin position="55"/>
        <end position="74"/>
    </location>
</feature>
<organism evidence="6 7">
    <name type="scientific">Celeribacter halophilus</name>
    <dbReference type="NCBI Taxonomy" id="576117"/>
    <lineage>
        <taxon>Bacteria</taxon>
        <taxon>Pseudomonadati</taxon>
        <taxon>Pseudomonadota</taxon>
        <taxon>Alphaproteobacteria</taxon>
        <taxon>Rhodobacterales</taxon>
        <taxon>Roseobacteraceae</taxon>
        <taxon>Celeribacter</taxon>
    </lineage>
</organism>
<proteinExistence type="predicted"/>
<keyword evidence="3" id="KW-0804">Transcription</keyword>
<dbReference type="PANTHER" id="PTHR30055:SF234">
    <property type="entry name" value="HTH-TYPE TRANSCRIPTIONAL REGULATOR BETI"/>
    <property type="match status" value="1"/>
</dbReference>
<dbReference type="PANTHER" id="PTHR30055">
    <property type="entry name" value="HTH-TYPE TRANSCRIPTIONAL REGULATOR RUTR"/>
    <property type="match status" value="1"/>
</dbReference>
<sequence>MPLSLDALIEQLKTGAATNEIYGVSAPSSRSRATVEKVLEEAVEVLASDGVSGLSFRALARRCDMRLSNLQYYFTTQDDLLTALTRYALVERFEELRRKGTLKMPDPRERFHAYLTFRMDRAADPRARLITTAIKDLAQRHDGPARHFAATCRFHNAVLEDIIAELTPDPDAAETARKAAMIAALLDGLGPVAGCLYEPPAGLRGAVLEQAHRLAGL</sequence>
<dbReference type="RefSeq" id="WP_066599681.1">
    <property type="nucleotide sequence ID" value="NZ_FORY01000005.1"/>
</dbReference>
<dbReference type="EMBL" id="FORY01000005">
    <property type="protein sequence ID" value="SFJ47669.1"/>
    <property type="molecule type" value="Genomic_DNA"/>
</dbReference>
<evidence type="ECO:0000256" key="4">
    <source>
        <dbReference type="PROSITE-ProRule" id="PRU00335"/>
    </source>
</evidence>
<keyword evidence="2 4" id="KW-0238">DNA-binding</keyword>
<reference evidence="6 7" key="1">
    <citation type="submission" date="2016-10" db="EMBL/GenBank/DDBJ databases">
        <authorList>
            <person name="de Groot N.N."/>
        </authorList>
    </citation>
    <scope>NUCLEOTIDE SEQUENCE [LARGE SCALE GENOMIC DNA]</scope>
    <source>
        <strain evidence="6 7">CGMCC 1.8891</strain>
    </source>
</reference>
<keyword evidence="1" id="KW-0805">Transcription regulation</keyword>
<evidence type="ECO:0000313" key="6">
    <source>
        <dbReference type="EMBL" id="SFJ47669.1"/>
    </source>
</evidence>
<feature type="domain" description="HTH tetR-type" evidence="5">
    <location>
        <begin position="32"/>
        <end position="92"/>
    </location>
</feature>
<dbReference type="PROSITE" id="PS50977">
    <property type="entry name" value="HTH_TETR_2"/>
    <property type="match status" value="1"/>
</dbReference>
<evidence type="ECO:0000259" key="5">
    <source>
        <dbReference type="PROSITE" id="PS50977"/>
    </source>
</evidence>
<dbReference type="STRING" id="576117.SAMN04488138_105189"/>
<dbReference type="GO" id="GO:0003700">
    <property type="term" value="F:DNA-binding transcription factor activity"/>
    <property type="evidence" value="ECO:0007669"/>
    <property type="project" value="TreeGrafter"/>
</dbReference>
<dbReference type="Pfam" id="PF00440">
    <property type="entry name" value="TetR_N"/>
    <property type="match status" value="1"/>
</dbReference>
<dbReference type="GO" id="GO:0000976">
    <property type="term" value="F:transcription cis-regulatory region binding"/>
    <property type="evidence" value="ECO:0007669"/>
    <property type="project" value="TreeGrafter"/>
</dbReference>
<dbReference type="InterPro" id="IPR050109">
    <property type="entry name" value="HTH-type_TetR-like_transc_reg"/>
</dbReference>
<gene>
    <name evidence="6" type="ORF">SAMN04488138_105189</name>
</gene>
<dbReference type="Proteomes" id="UP000183299">
    <property type="component" value="Unassembled WGS sequence"/>
</dbReference>
<protein>
    <submittedName>
        <fullName evidence="6">Transcriptional regulator, TetR family</fullName>
    </submittedName>
</protein>
<dbReference type="GeneID" id="98664851"/>
<dbReference type="SUPFAM" id="SSF46689">
    <property type="entry name" value="Homeodomain-like"/>
    <property type="match status" value="1"/>
</dbReference>
<evidence type="ECO:0000256" key="3">
    <source>
        <dbReference type="ARBA" id="ARBA00023163"/>
    </source>
</evidence>
<dbReference type="AlphaFoldDB" id="A0A1I3RPJ1"/>
<evidence type="ECO:0000256" key="1">
    <source>
        <dbReference type="ARBA" id="ARBA00023015"/>
    </source>
</evidence>
<dbReference type="InterPro" id="IPR009057">
    <property type="entry name" value="Homeodomain-like_sf"/>
</dbReference>
<dbReference type="OrthoDB" id="8478851at2"/>
<dbReference type="InterPro" id="IPR001647">
    <property type="entry name" value="HTH_TetR"/>
</dbReference>